<evidence type="ECO:0000256" key="1">
    <source>
        <dbReference type="SAM" id="MobiDB-lite"/>
    </source>
</evidence>
<dbReference type="Gene3D" id="3.20.20.80">
    <property type="entry name" value="Glycosidases"/>
    <property type="match status" value="1"/>
</dbReference>
<evidence type="ECO:0000259" key="2">
    <source>
        <dbReference type="SMART" id="SM00642"/>
    </source>
</evidence>
<dbReference type="EMBL" id="JAMWDU010000003">
    <property type="protein sequence ID" value="MCP8887284.1"/>
    <property type="molecule type" value="Genomic_DNA"/>
</dbReference>
<dbReference type="InterPro" id="IPR006047">
    <property type="entry name" value="GH13_cat_dom"/>
</dbReference>
<dbReference type="InterPro" id="IPR045857">
    <property type="entry name" value="O16G_dom_2"/>
</dbReference>
<keyword evidence="4" id="KW-1185">Reference proteome</keyword>
<dbReference type="Gene3D" id="2.60.40.1180">
    <property type="entry name" value="Golgi alpha-mannosidase II"/>
    <property type="match status" value="1"/>
</dbReference>
<dbReference type="RefSeq" id="WP_254674368.1">
    <property type="nucleotide sequence ID" value="NZ_JAMWDU010000003.1"/>
</dbReference>
<dbReference type="SUPFAM" id="SSF51445">
    <property type="entry name" value="(Trans)glycosidases"/>
    <property type="match status" value="1"/>
</dbReference>
<feature type="region of interest" description="Disordered" evidence="1">
    <location>
        <begin position="395"/>
        <end position="416"/>
    </location>
</feature>
<dbReference type="InterPro" id="IPR017853">
    <property type="entry name" value="GH"/>
</dbReference>
<protein>
    <submittedName>
        <fullName evidence="3">Alpha-amylase family protein</fullName>
    </submittedName>
</protein>
<dbReference type="GO" id="GO:0005975">
    <property type="term" value="P:carbohydrate metabolic process"/>
    <property type="evidence" value="ECO:0007669"/>
    <property type="project" value="InterPro"/>
</dbReference>
<sequence>MSDLWYKNAIIYCLDVEKFMDADGDGVGDFRGLADRLDYLERLGVNCLWLNPFFPTPNRDNGYDITDYYGVDPRHGTLGDFVEFMHAAKDRGMRVIIDLVVNHTSIEHPWFQSARSSPDSPFRDWYIWSDEKPADATDGIVFPGVQKSVWTYDRKAGAWYMHRFYPHQADLNGANPDVQDEILKIMGFWLALGVSGFRVDAVPFLVQTKTGKAGEDFSLLTRMHDFLAWRRAGAVLLAEAAISYDRTEDYYDQGDRMSMVFDFLLNQHLILSFARKTAAPLRQVLERRPLPGGTGQWANFIRSHDELSLERLSEQEQQECFDAFGPKPEHQIYGRGLRRRLAGMFDGDQTRLSLAYSLLFALPGTPVLWFGEEIGLGENLNLPEREAVRTPMQWADERNGGFSPSKEPREDLPKPNGKFGYHAVNVAEQIRNRDSLLQAVSAMIRTRRSAPEIGWGETSLIDTGDDEVLVLVSQWRGGRVVTLHNFSPKPKSIKLEIDAIERYLPMLSTEGTLAPFPAEQPVDIPPYGYCWLRCDQERR</sequence>
<feature type="domain" description="Glycosyl hydrolase family 13 catalytic" evidence="2">
    <location>
        <begin position="13"/>
        <end position="437"/>
    </location>
</feature>
<dbReference type="CDD" id="cd11334">
    <property type="entry name" value="AmyAc_TreS"/>
    <property type="match status" value="1"/>
</dbReference>
<dbReference type="AlphaFoldDB" id="A0A9Q4AN67"/>
<evidence type="ECO:0000313" key="4">
    <source>
        <dbReference type="Proteomes" id="UP001060275"/>
    </source>
</evidence>
<comment type="caution">
    <text evidence="3">The sequence shown here is derived from an EMBL/GenBank/DDBJ whole genome shotgun (WGS) entry which is preliminary data.</text>
</comment>
<gene>
    <name evidence="3" type="ORF">NF348_09230</name>
</gene>
<organism evidence="3 4">
    <name type="scientific">Devosia ureilytica</name>
    <dbReference type="NCBI Taxonomy" id="2952754"/>
    <lineage>
        <taxon>Bacteria</taxon>
        <taxon>Pseudomonadati</taxon>
        <taxon>Pseudomonadota</taxon>
        <taxon>Alphaproteobacteria</taxon>
        <taxon>Hyphomicrobiales</taxon>
        <taxon>Devosiaceae</taxon>
        <taxon>Devosia</taxon>
    </lineage>
</organism>
<name>A0A9Q4AN67_9HYPH</name>
<dbReference type="SUPFAM" id="SSF51011">
    <property type="entry name" value="Glycosyl hydrolase domain"/>
    <property type="match status" value="1"/>
</dbReference>
<evidence type="ECO:0000313" key="3">
    <source>
        <dbReference type="EMBL" id="MCP8887284.1"/>
    </source>
</evidence>
<dbReference type="PANTHER" id="PTHR10357:SF219">
    <property type="entry name" value="MALTOSE ALPHA-D-GLUCOSYLTRANSFERASE"/>
    <property type="match status" value="1"/>
</dbReference>
<accession>A0A9Q4AN67</accession>
<dbReference type="Proteomes" id="UP001060275">
    <property type="component" value="Unassembled WGS sequence"/>
</dbReference>
<dbReference type="Gene3D" id="3.90.400.10">
    <property type="entry name" value="Oligo-1,6-glucosidase, Domain 2"/>
    <property type="match status" value="1"/>
</dbReference>
<dbReference type="Pfam" id="PF00128">
    <property type="entry name" value="Alpha-amylase"/>
    <property type="match status" value="1"/>
</dbReference>
<dbReference type="InterPro" id="IPR013780">
    <property type="entry name" value="Glyco_hydro_b"/>
</dbReference>
<reference evidence="3" key="1">
    <citation type="submission" date="2022-06" db="EMBL/GenBank/DDBJ databases">
        <title>Devosia sp. XJ19-45 genome assembly.</title>
        <authorList>
            <person name="Li B."/>
            <person name="Cai M."/>
            <person name="Nie G."/>
            <person name="Li W."/>
        </authorList>
    </citation>
    <scope>NUCLEOTIDE SEQUENCE</scope>
    <source>
        <strain evidence="3">XJ19-45</strain>
    </source>
</reference>
<dbReference type="PANTHER" id="PTHR10357">
    <property type="entry name" value="ALPHA-AMYLASE FAMILY MEMBER"/>
    <property type="match status" value="1"/>
</dbReference>
<proteinExistence type="predicted"/>
<dbReference type="SMART" id="SM00642">
    <property type="entry name" value="Aamy"/>
    <property type="match status" value="1"/>
</dbReference>